<dbReference type="AlphaFoldDB" id="A0A1H7M094"/>
<dbReference type="InterPro" id="IPR032288">
    <property type="entry name" value="Metallophos_C"/>
</dbReference>
<dbReference type="Pfam" id="PF16371">
    <property type="entry name" value="MetallophosN"/>
    <property type="match status" value="1"/>
</dbReference>
<dbReference type="InterPro" id="IPR032285">
    <property type="entry name" value="Metallophos_N"/>
</dbReference>
<organism evidence="3 4">
    <name type="scientific">Olivibacter domesticus</name>
    <name type="common">Pseudosphingobacterium domesticum</name>
    <dbReference type="NCBI Taxonomy" id="407022"/>
    <lineage>
        <taxon>Bacteria</taxon>
        <taxon>Pseudomonadati</taxon>
        <taxon>Bacteroidota</taxon>
        <taxon>Sphingobacteriia</taxon>
        <taxon>Sphingobacteriales</taxon>
        <taxon>Sphingobacteriaceae</taxon>
        <taxon>Olivibacter</taxon>
    </lineage>
</organism>
<dbReference type="SUPFAM" id="SSF56300">
    <property type="entry name" value="Metallo-dependent phosphatases"/>
    <property type="match status" value="1"/>
</dbReference>
<dbReference type="InterPro" id="IPR051918">
    <property type="entry name" value="STPP_CPPED1"/>
</dbReference>
<keyword evidence="4" id="KW-1185">Reference proteome</keyword>
<dbReference type="InterPro" id="IPR013783">
    <property type="entry name" value="Ig-like_fold"/>
</dbReference>
<dbReference type="PANTHER" id="PTHR43143:SF6">
    <property type="entry name" value="BLL3016 PROTEIN"/>
    <property type="match status" value="1"/>
</dbReference>
<dbReference type="PROSITE" id="PS00018">
    <property type="entry name" value="EF_HAND_1"/>
    <property type="match status" value="1"/>
</dbReference>
<protein>
    <submittedName>
        <fullName evidence="3">Calcineurin-like phosphoesterase</fullName>
    </submittedName>
</protein>
<dbReference type="EMBL" id="FOAF01000001">
    <property type="protein sequence ID" value="SEL04542.1"/>
    <property type="molecule type" value="Genomic_DNA"/>
</dbReference>
<dbReference type="RefSeq" id="WP_093322417.1">
    <property type="nucleotide sequence ID" value="NZ_FOAF01000001.1"/>
</dbReference>
<evidence type="ECO:0000259" key="2">
    <source>
        <dbReference type="Pfam" id="PF16371"/>
    </source>
</evidence>
<evidence type="ECO:0000313" key="4">
    <source>
        <dbReference type="Proteomes" id="UP000199421"/>
    </source>
</evidence>
<evidence type="ECO:0000313" key="3">
    <source>
        <dbReference type="EMBL" id="SEL04542.1"/>
    </source>
</evidence>
<proteinExistence type="predicted"/>
<evidence type="ECO:0000259" key="1">
    <source>
        <dbReference type="Pfam" id="PF16370"/>
    </source>
</evidence>
<dbReference type="CDD" id="cd00838">
    <property type="entry name" value="MPP_superfamily"/>
    <property type="match status" value="1"/>
</dbReference>
<accession>A0A1H7M094</accession>
<reference evidence="4" key="1">
    <citation type="submission" date="2016-10" db="EMBL/GenBank/DDBJ databases">
        <authorList>
            <person name="Varghese N."/>
            <person name="Submissions S."/>
        </authorList>
    </citation>
    <scope>NUCLEOTIDE SEQUENCE [LARGE SCALE GENOMIC DNA]</scope>
    <source>
        <strain evidence="4">DSM 18733</strain>
    </source>
</reference>
<gene>
    <name evidence="3" type="ORF">SAMN05661044_01821</name>
</gene>
<sequence>MKKSNFLFFTSLFFSSLSYGQEFVKGYVYDDANGNGKMDKKEIGLAQVSVSNGIEVAQTSDKGYYELPAREDQVIFVIKPTGYQSPLNENNLPQNYYLHKPNGSPADFKYKGVSPTGPLPKLLNFALIKQEENDNFKALIFGDPQPYDEKEIEYFSKGIVSEVVGIKGVAFGLSLGDLVGNDLSLHSPYIKAVKEVGLPWYNLMGNHDMNFDATADSLSDETFEANFGPVNYAFNVGKAHFIVLDDILYPDPRDNKSYWGGFREDQLQFIENDLKYIDKNHLIVLAFHIPLMHHEEDAFRNNDRQRLFDLLKDFPHTLSLSAHTHLQRQNFYTKEDGWQQEKPHHEYNAGTTSGDWYSGELNEQGVPISTMRDGTPKGYAFITFKGNEYSIDYKVAGKPADYQIELFAPKILPRNKRTSAGIYANFFMGAKGDDVLYRVDNGPWKKMEYVEGADPNFLDILHKYDHSKILLSGRRPSNPEDCTHLWRGVIPTKLTVGAHQIEVKATDRYGKISTEIINYEIAEQAN</sequence>
<dbReference type="InterPro" id="IPR029052">
    <property type="entry name" value="Metallo-depent_PP-like"/>
</dbReference>
<dbReference type="STRING" id="407022.SAMN05661044_01821"/>
<feature type="domain" description="Calcineurin-like phosphoesterase C-terminal" evidence="1">
    <location>
        <begin position="346"/>
        <end position="511"/>
    </location>
</feature>
<dbReference type="Proteomes" id="UP000199421">
    <property type="component" value="Unassembled WGS sequence"/>
</dbReference>
<feature type="domain" description="Calcineurin-like phosphoesterase N-terminal" evidence="2">
    <location>
        <begin position="36"/>
        <end position="109"/>
    </location>
</feature>
<dbReference type="Gene3D" id="3.60.21.10">
    <property type="match status" value="1"/>
</dbReference>
<dbReference type="OrthoDB" id="1776264at2"/>
<name>A0A1H7M094_OLID1</name>
<dbReference type="PANTHER" id="PTHR43143">
    <property type="entry name" value="METALLOPHOSPHOESTERASE, CALCINEURIN SUPERFAMILY"/>
    <property type="match status" value="1"/>
</dbReference>
<dbReference type="Pfam" id="PF16370">
    <property type="entry name" value="MetallophosC"/>
    <property type="match status" value="1"/>
</dbReference>
<dbReference type="Gene3D" id="2.60.40.10">
    <property type="entry name" value="Immunoglobulins"/>
    <property type="match status" value="1"/>
</dbReference>
<dbReference type="InterPro" id="IPR018247">
    <property type="entry name" value="EF_Hand_1_Ca_BS"/>
</dbReference>